<reference evidence="2" key="1">
    <citation type="submission" date="2019-09" db="EMBL/GenBank/DDBJ databases">
        <title>Distinct mechanisms of dissemination of NDM-1 metallo-beta-betalactamase in Acinetobacter species spp. in Argentina.</title>
        <authorList>
            <person name="Maria R.S."/>
            <person name="Adams M.D."/>
        </authorList>
    </citation>
    <scope>NUCLEOTIDE SEQUENCE</scope>
    <source>
        <strain evidence="2">AMA6</strain>
    </source>
</reference>
<comment type="caution">
    <text evidence="2">The sequence shown here is derived from an EMBL/GenBank/DDBJ whole genome shotgun (WGS) entry which is preliminary data.</text>
</comment>
<name>A0A646KY39_ACIBA</name>
<evidence type="ECO:0000313" key="2">
    <source>
        <dbReference type="EMBL" id="MQY92915.1"/>
    </source>
</evidence>
<feature type="domain" description="Phage tail protein C-terminal" evidence="1">
    <location>
        <begin position="147"/>
        <end position="271"/>
    </location>
</feature>
<dbReference type="Pfam" id="PF25670">
    <property type="entry name" value="Phage_tail_C_2"/>
    <property type="match status" value="1"/>
</dbReference>
<protein>
    <recommendedName>
        <fullName evidence="1">Phage tail protein C-terminal domain-containing protein</fullName>
    </recommendedName>
</protein>
<accession>A0A646KY39</accession>
<sequence>MTIQTVNLGTAPTGVGGDTFRSTGAKMNENFTNNTHAASRYVGTATGNVMEVGAFGLGGTILAGASTLSSLRGQSNRILWQVRAVDMSNAGDYPSSAPQSILNLSAGGSDDHHIQLSLGTDAQMYLRAVQWGSDIYTPWASFRTSRNTAIDSNGFIKAASPIVKLFADKIELNDEAAEQNITFEKVGIGHYLVKGSSGFAKEGWWIEIPTDTHGNKICAVEYQTLENGDLEIKTFKKKLNEDGDIVANLDAPIDIPNNANGEPRWIDIRLNSIKKTIVRKVPRTEKQPRMVQQVKYAPQLTYITKYEDLFDDEGKAVIVDGKNYKKPVTHIQTDQNGTPILTNQPVINENGEPVLEWVQAFDSEGNPVFDDVPVLDKDGNPIYDEVTYDPE</sequence>
<dbReference type="EMBL" id="VYSK01000009">
    <property type="protein sequence ID" value="MQY92915.1"/>
    <property type="molecule type" value="Genomic_DNA"/>
</dbReference>
<evidence type="ECO:0000259" key="1">
    <source>
        <dbReference type="Pfam" id="PF25670"/>
    </source>
</evidence>
<organism evidence="2">
    <name type="scientific">Acinetobacter baumannii</name>
    <dbReference type="NCBI Taxonomy" id="470"/>
    <lineage>
        <taxon>Bacteria</taxon>
        <taxon>Pseudomonadati</taxon>
        <taxon>Pseudomonadota</taxon>
        <taxon>Gammaproteobacteria</taxon>
        <taxon>Moraxellales</taxon>
        <taxon>Moraxellaceae</taxon>
        <taxon>Acinetobacter</taxon>
        <taxon>Acinetobacter calcoaceticus/baumannii complex</taxon>
    </lineage>
</organism>
<dbReference type="AlphaFoldDB" id="A0A646KY39"/>
<gene>
    <name evidence="2" type="ORF">F4U08_08150</name>
</gene>
<proteinExistence type="predicted"/>
<dbReference type="RefSeq" id="WP_153567319.1">
    <property type="nucleotide sequence ID" value="NZ_VYSK01000009.1"/>
</dbReference>
<dbReference type="InterPro" id="IPR058008">
    <property type="entry name" value="Gp26_C"/>
</dbReference>